<proteinExistence type="predicted"/>
<evidence type="ECO:0000313" key="7">
    <source>
        <dbReference type="EMBL" id="JAQ18271.1"/>
    </source>
</evidence>
<dbReference type="PANTHER" id="PTHR46309">
    <property type="entry name" value="PHD FINGER PROTEIN 12"/>
    <property type="match status" value="1"/>
</dbReference>
<gene>
    <name evidence="6" type="primary">Whsc1l1_2</name>
    <name evidence="7" type="synonym">Whsc1l1_5</name>
    <name evidence="6" type="ORF">CM83_17497</name>
    <name evidence="7" type="ORF">g.15593</name>
</gene>
<sequence>MIPQEDSSDDMCYLCHDGGKLIICDYRGCGKVYHTQCVNIQHTPEGEWNCARHYCFKCTAFVGTMGRACSRCVINLCDACAPVLPPSTAAATAAPASDPAAGATALCMYCQFNENPTKDIRKHIIRCSSVENSTATATTTAASASASASGAGFRNRSGTTNVALSSVLFTRQCEQLDLLASLVHISFTDPEMSAALNRGADTVARALHYLYHLQQQHQPAHFPTLCDTGGTDSTARLQLSSHGTTSGRPQTTNALWDAIHNSLRHSFLSSELDLMLQEMRMVL</sequence>
<evidence type="ECO:0000256" key="1">
    <source>
        <dbReference type="ARBA" id="ARBA00022723"/>
    </source>
</evidence>
<dbReference type="GO" id="GO:0008168">
    <property type="term" value="F:methyltransferase activity"/>
    <property type="evidence" value="ECO:0007669"/>
    <property type="project" value="UniProtKB-KW"/>
</dbReference>
<keyword evidence="3" id="KW-0862">Zinc</keyword>
<keyword evidence="6" id="KW-0489">Methyltransferase</keyword>
<dbReference type="InterPro" id="IPR011011">
    <property type="entry name" value="Znf_FYVE_PHD"/>
</dbReference>
<evidence type="ECO:0000259" key="5">
    <source>
        <dbReference type="PROSITE" id="PS50016"/>
    </source>
</evidence>
<keyword evidence="1" id="KW-0479">Metal-binding</keyword>
<reference evidence="6" key="1">
    <citation type="journal article" date="2014" name="PLoS ONE">
        <title>Transcriptome-Based Identification of ABC Transporters in the Western Tarnished Plant Bug Lygus hesperus.</title>
        <authorList>
            <person name="Hull J.J."/>
            <person name="Chaney K."/>
            <person name="Geib S.M."/>
            <person name="Fabrick J.A."/>
            <person name="Brent C.S."/>
            <person name="Walsh D."/>
            <person name="Lavine L.C."/>
        </authorList>
    </citation>
    <scope>NUCLEOTIDE SEQUENCE</scope>
</reference>
<evidence type="ECO:0000256" key="3">
    <source>
        <dbReference type="ARBA" id="ARBA00022833"/>
    </source>
</evidence>
<dbReference type="InterPro" id="IPR001965">
    <property type="entry name" value="Znf_PHD"/>
</dbReference>
<name>A0A0A9XKF0_LYGHE</name>
<dbReference type="GO" id="GO:0008270">
    <property type="term" value="F:zinc ion binding"/>
    <property type="evidence" value="ECO:0007669"/>
    <property type="project" value="UniProtKB-KW"/>
</dbReference>
<feature type="domain" description="PHD-type" evidence="5">
    <location>
        <begin position="9"/>
        <end position="56"/>
    </location>
</feature>
<dbReference type="GO" id="GO:0006357">
    <property type="term" value="P:regulation of transcription by RNA polymerase II"/>
    <property type="evidence" value="ECO:0007669"/>
    <property type="project" value="TreeGrafter"/>
</dbReference>
<dbReference type="InterPro" id="IPR019787">
    <property type="entry name" value="Znf_PHD-finger"/>
</dbReference>
<dbReference type="InterPro" id="IPR042163">
    <property type="entry name" value="PHF12"/>
</dbReference>
<keyword evidence="6" id="KW-0808">Transferase</keyword>
<dbReference type="EMBL" id="GBHO01026019">
    <property type="protein sequence ID" value="JAG17585.1"/>
    <property type="molecule type" value="Transcribed_RNA"/>
</dbReference>
<evidence type="ECO:0000313" key="6">
    <source>
        <dbReference type="EMBL" id="JAG17585.1"/>
    </source>
</evidence>
<dbReference type="PANTHER" id="PTHR46309:SF1">
    <property type="entry name" value="PHD FINGER PROTEIN 12"/>
    <property type="match status" value="1"/>
</dbReference>
<evidence type="ECO:0000256" key="2">
    <source>
        <dbReference type="ARBA" id="ARBA00022771"/>
    </source>
</evidence>
<evidence type="ECO:0000256" key="4">
    <source>
        <dbReference type="PROSITE-ProRule" id="PRU00146"/>
    </source>
</evidence>
<dbReference type="CDD" id="cd15568">
    <property type="entry name" value="PHD5_NSD"/>
    <property type="match status" value="1"/>
</dbReference>
<organism evidence="6">
    <name type="scientific">Lygus hesperus</name>
    <name type="common">Western plant bug</name>
    <dbReference type="NCBI Taxonomy" id="30085"/>
    <lineage>
        <taxon>Eukaryota</taxon>
        <taxon>Metazoa</taxon>
        <taxon>Ecdysozoa</taxon>
        <taxon>Arthropoda</taxon>
        <taxon>Hexapoda</taxon>
        <taxon>Insecta</taxon>
        <taxon>Pterygota</taxon>
        <taxon>Neoptera</taxon>
        <taxon>Paraneoptera</taxon>
        <taxon>Hemiptera</taxon>
        <taxon>Heteroptera</taxon>
        <taxon>Panheteroptera</taxon>
        <taxon>Cimicomorpha</taxon>
        <taxon>Miridae</taxon>
        <taxon>Mirini</taxon>
        <taxon>Lygus</taxon>
    </lineage>
</organism>
<accession>A0A0A9XKF0</accession>
<dbReference type="PROSITE" id="PS50016">
    <property type="entry name" value="ZF_PHD_2"/>
    <property type="match status" value="1"/>
</dbReference>
<protein>
    <submittedName>
        <fullName evidence="6">Histone-lysine N-methyltransferase NSD3</fullName>
    </submittedName>
</protein>
<dbReference type="AlphaFoldDB" id="A0A0A9XKF0"/>
<reference evidence="7" key="3">
    <citation type="journal article" date="2016" name="Gigascience">
        <title>De novo construction of an expanded transcriptome assembly for the western tarnished plant bug, Lygus hesperus.</title>
        <authorList>
            <person name="Tassone E.E."/>
            <person name="Geib S.M."/>
            <person name="Hall B."/>
            <person name="Fabrick J.A."/>
            <person name="Brent C.S."/>
            <person name="Hull J.J."/>
        </authorList>
    </citation>
    <scope>NUCLEOTIDE SEQUENCE</scope>
</reference>
<dbReference type="GO" id="GO:0032259">
    <property type="term" value="P:methylation"/>
    <property type="evidence" value="ECO:0007669"/>
    <property type="project" value="UniProtKB-KW"/>
</dbReference>
<dbReference type="SMART" id="SM00249">
    <property type="entry name" value="PHD"/>
    <property type="match status" value="1"/>
</dbReference>
<dbReference type="EMBL" id="GDHC01000358">
    <property type="protein sequence ID" value="JAQ18271.1"/>
    <property type="molecule type" value="Transcribed_RNA"/>
</dbReference>
<reference evidence="6" key="2">
    <citation type="submission" date="2014-07" db="EMBL/GenBank/DDBJ databases">
        <authorList>
            <person name="Hull J."/>
        </authorList>
    </citation>
    <scope>NUCLEOTIDE SEQUENCE</scope>
</reference>
<keyword evidence="2 4" id="KW-0863">Zinc-finger</keyword>
<dbReference type="InterPro" id="IPR013083">
    <property type="entry name" value="Znf_RING/FYVE/PHD"/>
</dbReference>
<dbReference type="Gene3D" id="3.30.40.10">
    <property type="entry name" value="Zinc/RING finger domain, C3HC4 (zinc finger)"/>
    <property type="match status" value="1"/>
</dbReference>
<dbReference type="GO" id="GO:0003714">
    <property type="term" value="F:transcription corepressor activity"/>
    <property type="evidence" value="ECO:0007669"/>
    <property type="project" value="InterPro"/>
</dbReference>
<dbReference type="GO" id="GO:0005634">
    <property type="term" value="C:nucleus"/>
    <property type="evidence" value="ECO:0007669"/>
    <property type="project" value="TreeGrafter"/>
</dbReference>
<dbReference type="SUPFAM" id="SSF57903">
    <property type="entry name" value="FYVE/PHD zinc finger"/>
    <property type="match status" value="1"/>
</dbReference>